<dbReference type="PROSITE" id="PS50850">
    <property type="entry name" value="MFS"/>
    <property type="match status" value="1"/>
</dbReference>
<dbReference type="InterPro" id="IPR005828">
    <property type="entry name" value="MFS_sugar_transport-like"/>
</dbReference>
<feature type="transmembrane region" description="Helical" evidence="7">
    <location>
        <begin position="257"/>
        <end position="279"/>
    </location>
</feature>
<keyword evidence="3" id="KW-0813">Transport</keyword>
<evidence type="ECO:0000256" key="4">
    <source>
        <dbReference type="ARBA" id="ARBA00022692"/>
    </source>
</evidence>
<feature type="transmembrane region" description="Helical" evidence="7">
    <location>
        <begin position="41"/>
        <end position="60"/>
    </location>
</feature>
<reference evidence="9" key="2">
    <citation type="submission" date="2025-08" db="UniProtKB">
        <authorList>
            <consortium name="RefSeq"/>
        </authorList>
    </citation>
    <scope>IDENTIFICATION</scope>
</reference>
<dbReference type="GeneID" id="4989053"/>
<dbReference type="RefSeq" id="XP_059604874.1">
    <property type="nucleotide sequence ID" value="XM_059745228.1"/>
</dbReference>
<dbReference type="InterPro" id="IPR020846">
    <property type="entry name" value="MFS_dom"/>
</dbReference>
<evidence type="ECO:0000256" key="5">
    <source>
        <dbReference type="ARBA" id="ARBA00022989"/>
    </source>
</evidence>
<dbReference type="InterPro" id="IPR050360">
    <property type="entry name" value="MFS_Sugar_Transporters"/>
</dbReference>
<dbReference type="AlphaFoldDB" id="A0AAJ8BX27"/>
<dbReference type="PRINTS" id="PR00171">
    <property type="entry name" value="SUGRTRNSPORT"/>
</dbReference>
<sequence>MGLAQSGEPGYSRTTRYLGAFNGNLFQVPALSTGWLKNRPGLNAAGAAVGTITNAFIADLLSRKRTISIGAILQIIGAALCAGAVNVSMFMAGRFISGWGIGILISVIPMYQSEISTPEARGFMVSIHGIMIAIGYTLSGWIGFGVYFITASGSTSTFPWRFPLAFQIAPVLLLLVGSPWVPYSPRWLLMKGRKEEALEVMKRLHAKKGETENTDALREYHQLVRQVDLDREVVDKRCWYEVVRTPANRRRALIASLLMWGDMFMGSLVIANYGVILFGELGLSGYMPLLCLGIYVTITIPGNTITALYLDRLGRRTFLLIGTGGIGLCLVLETLMQGLYMDSTNDAGKRAAIFFIFLYIFFWSTCMDATQFVYLSEIFPTHLRSQGVAVGMFSYFAASIILLVAGPIAMDNIGWRFMLVFAVPTCCYCLFPETAGRSLEDINAGFGDPVAVNYFNATAEEIKEFDAVMHVENANGA</sequence>
<feature type="transmembrane region" description="Helical" evidence="7">
    <location>
        <begin position="352"/>
        <end position="375"/>
    </location>
</feature>
<dbReference type="Gene3D" id="1.20.1250.20">
    <property type="entry name" value="MFS general substrate transporter like domains"/>
    <property type="match status" value="1"/>
</dbReference>
<organism evidence="9">
    <name type="scientific">Aspergillus niger</name>
    <dbReference type="NCBI Taxonomy" id="5061"/>
    <lineage>
        <taxon>Eukaryota</taxon>
        <taxon>Fungi</taxon>
        <taxon>Dikarya</taxon>
        <taxon>Ascomycota</taxon>
        <taxon>Pezizomycotina</taxon>
        <taxon>Eurotiomycetes</taxon>
        <taxon>Eurotiomycetidae</taxon>
        <taxon>Eurotiales</taxon>
        <taxon>Aspergillaceae</taxon>
        <taxon>Aspergillus</taxon>
        <taxon>Aspergillus subgen. Circumdati</taxon>
    </lineage>
</organism>
<keyword evidence="4 7" id="KW-0812">Transmembrane</keyword>
<evidence type="ECO:0000259" key="8">
    <source>
        <dbReference type="PROSITE" id="PS50850"/>
    </source>
</evidence>
<comment type="subcellular location">
    <subcellularLocation>
        <location evidence="1">Membrane</location>
        <topology evidence="1">Multi-pass membrane protein</topology>
    </subcellularLocation>
</comment>
<dbReference type="GO" id="GO:0016020">
    <property type="term" value="C:membrane"/>
    <property type="evidence" value="ECO:0007669"/>
    <property type="project" value="UniProtKB-SubCell"/>
</dbReference>
<evidence type="ECO:0000256" key="7">
    <source>
        <dbReference type="SAM" id="Phobius"/>
    </source>
</evidence>
<name>A0AAJ8BX27_ASPNG</name>
<dbReference type="KEGG" id="ang:An16g06610"/>
<dbReference type="PROSITE" id="PS00216">
    <property type="entry name" value="SUGAR_TRANSPORT_1"/>
    <property type="match status" value="1"/>
</dbReference>
<feature type="transmembrane region" description="Helical" evidence="7">
    <location>
        <begin position="123"/>
        <end position="144"/>
    </location>
</feature>
<feature type="transmembrane region" description="Helical" evidence="7">
    <location>
        <begin position="285"/>
        <end position="310"/>
    </location>
</feature>
<evidence type="ECO:0000256" key="6">
    <source>
        <dbReference type="ARBA" id="ARBA00023136"/>
    </source>
</evidence>
<dbReference type="InterPro" id="IPR036259">
    <property type="entry name" value="MFS_trans_sf"/>
</dbReference>
<feature type="transmembrane region" description="Helical" evidence="7">
    <location>
        <begin position="387"/>
        <end position="407"/>
    </location>
</feature>
<dbReference type="PANTHER" id="PTHR48022">
    <property type="entry name" value="PLASTIDIC GLUCOSE TRANSPORTER 4"/>
    <property type="match status" value="1"/>
</dbReference>
<dbReference type="SUPFAM" id="SSF103473">
    <property type="entry name" value="MFS general substrate transporter"/>
    <property type="match status" value="1"/>
</dbReference>
<reference evidence="9" key="1">
    <citation type="submission" date="2025-02" db="EMBL/GenBank/DDBJ databases">
        <authorList>
            <consortium name="NCBI Genome Project"/>
        </authorList>
    </citation>
    <scope>NUCLEOTIDE SEQUENCE</scope>
</reference>
<feature type="transmembrane region" description="Helical" evidence="7">
    <location>
        <begin position="317"/>
        <end position="340"/>
    </location>
</feature>
<comment type="similarity">
    <text evidence="2">Belongs to the major facilitator superfamily. Sugar transporter (TC 2.A.1.1) family.</text>
</comment>
<gene>
    <name evidence="9" type="ORF">An16g06610</name>
</gene>
<dbReference type="PANTHER" id="PTHR48022:SF38">
    <property type="entry name" value="MAJOR FACILITATOR SUPERFAMILY (MFS) PROFILE DOMAIN-CONTAINING PROTEIN-RELATED"/>
    <property type="match status" value="1"/>
</dbReference>
<evidence type="ECO:0000256" key="1">
    <source>
        <dbReference type="ARBA" id="ARBA00004141"/>
    </source>
</evidence>
<evidence type="ECO:0000313" key="9">
    <source>
        <dbReference type="RefSeq" id="XP_059604874.1"/>
    </source>
</evidence>
<feature type="transmembrane region" description="Helical" evidence="7">
    <location>
        <begin position="164"/>
        <end position="183"/>
    </location>
</feature>
<dbReference type="VEuPathDB" id="FungiDB:An16g06610"/>
<evidence type="ECO:0000256" key="3">
    <source>
        <dbReference type="ARBA" id="ARBA00022448"/>
    </source>
</evidence>
<proteinExistence type="inferred from homology"/>
<dbReference type="Pfam" id="PF00083">
    <property type="entry name" value="Sugar_tr"/>
    <property type="match status" value="1"/>
</dbReference>
<dbReference type="InterPro" id="IPR003663">
    <property type="entry name" value="Sugar/inositol_transpt"/>
</dbReference>
<evidence type="ECO:0000256" key="2">
    <source>
        <dbReference type="ARBA" id="ARBA00010992"/>
    </source>
</evidence>
<feature type="transmembrane region" description="Helical" evidence="7">
    <location>
        <begin position="91"/>
        <end position="111"/>
    </location>
</feature>
<keyword evidence="5 7" id="KW-1133">Transmembrane helix</keyword>
<dbReference type="InterPro" id="IPR005829">
    <property type="entry name" value="Sugar_transporter_CS"/>
</dbReference>
<keyword evidence="6 7" id="KW-0472">Membrane</keyword>
<feature type="domain" description="Major facilitator superfamily (MFS) profile" evidence="8">
    <location>
        <begin position="1"/>
        <end position="440"/>
    </location>
</feature>
<accession>A0AAJ8BX27</accession>
<protein>
    <recommendedName>
        <fullName evidence="8">Major facilitator superfamily (MFS) profile domain-containing protein</fullName>
    </recommendedName>
</protein>
<feature type="transmembrane region" description="Helical" evidence="7">
    <location>
        <begin position="413"/>
        <end position="431"/>
    </location>
</feature>
<feature type="transmembrane region" description="Helical" evidence="7">
    <location>
        <begin position="67"/>
        <end position="85"/>
    </location>
</feature>